<dbReference type="Pfam" id="PF06262">
    <property type="entry name" value="Zincin_1"/>
    <property type="match status" value="1"/>
</dbReference>
<dbReference type="GO" id="GO:0008233">
    <property type="term" value="F:peptidase activity"/>
    <property type="evidence" value="ECO:0007669"/>
    <property type="project" value="UniProtKB-KW"/>
</dbReference>
<dbReference type="Gene3D" id="3.30.2010.20">
    <property type="match status" value="1"/>
</dbReference>
<dbReference type="SUPFAM" id="SSF55486">
    <property type="entry name" value="Metalloproteases ('zincins'), catalytic domain"/>
    <property type="match status" value="1"/>
</dbReference>
<sequence>MQVSQERFEEMIDDALDNITDEFAQHMRNVVILAHDRNPDDPTLLGLYEGVPLPERTFDHTGFLPDAIFIYKEALEDICTSEEQLAHEVYVTVMHEVGHFFGLDEDDLHRLGYE</sequence>
<proteinExistence type="predicted"/>
<dbReference type="STRING" id="1724.GCA_001044175_02468"/>
<keyword evidence="1" id="KW-0645">Protease</keyword>
<dbReference type="GO" id="GO:0006508">
    <property type="term" value="P:proteolysis"/>
    <property type="evidence" value="ECO:0007669"/>
    <property type="project" value="UniProtKB-KW"/>
</dbReference>
<name>A0A2A9DM50_9CORY</name>
<dbReference type="Proteomes" id="UP000221653">
    <property type="component" value="Unassembled WGS sequence"/>
</dbReference>
<dbReference type="CDD" id="cd12952">
    <property type="entry name" value="MMP_ACEL2062"/>
    <property type="match status" value="1"/>
</dbReference>
<keyword evidence="2" id="KW-1185">Reference proteome</keyword>
<evidence type="ECO:0000313" key="2">
    <source>
        <dbReference type="Proteomes" id="UP000221653"/>
    </source>
</evidence>
<keyword evidence="1" id="KW-0378">Hydrolase</keyword>
<dbReference type="InterPro" id="IPR010428">
    <property type="entry name" value="Zincin_1"/>
</dbReference>
<comment type="caution">
    <text evidence="1">The sequence shown here is derived from an EMBL/GenBank/DDBJ whole genome shotgun (WGS) entry which is preliminary data.</text>
</comment>
<dbReference type="InterPro" id="IPR038555">
    <property type="entry name" value="Zincin_1_sf"/>
</dbReference>
<dbReference type="AlphaFoldDB" id="A0A2A9DM50"/>
<gene>
    <name evidence="1" type="ORF">ATK06_0857</name>
</gene>
<evidence type="ECO:0000313" key="1">
    <source>
        <dbReference type="EMBL" id="PFG27778.1"/>
    </source>
</evidence>
<accession>A0A2A9DM50</accession>
<dbReference type="EMBL" id="PDJF01000001">
    <property type="protein sequence ID" value="PFG27778.1"/>
    <property type="molecule type" value="Genomic_DNA"/>
</dbReference>
<protein>
    <submittedName>
        <fullName evidence="1">Putative Zn-dependent protease with MMP-like domain</fullName>
    </submittedName>
</protein>
<reference evidence="1 2" key="1">
    <citation type="submission" date="2017-10" db="EMBL/GenBank/DDBJ databases">
        <title>Sequencing the genomes of 1000 actinobacteria strains.</title>
        <authorList>
            <person name="Klenk H.-P."/>
        </authorList>
    </citation>
    <scope>NUCLEOTIDE SEQUENCE [LARGE SCALE GENOMIC DNA]</scope>
    <source>
        <strain evidence="1 2">DSM 20688</strain>
    </source>
</reference>
<organism evidence="1 2">
    <name type="scientific">Corynebacterium renale</name>
    <dbReference type="NCBI Taxonomy" id="1724"/>
    <lineage>
        <taxon>Bacteria</taxon>
        <taxon>Bacillati</taxon>
        <taxon>Actinomycetota</taxon>
        <taxon>Actinomycetes</taxon>
        <taxon>Mycobacteriales</taxon>
        <taxon>Corynebacteriaceae</taxon>
        <taxon>Corynebacterium</taxon>
    </lineage>
</organism>